<dbReference type="AlphaFoldDB" id="A0AAE1PSY0"/>
<protein>
    <submittedName>
        <fullName evidence="2">Uncharacterized protein</fullName>
    </submittedName>
</protein>
<keyword evidence="3" id="KW-1185">Reference proteome</keyword>
<accession>A0AAE1PSY0</accession>
<reference evidence="2" key="1">
    <citation type="submission" date="2023-11" db="EMBL/GenBank/DDBJ databases">
        <title>Genome assemblies of two species of porcelain crab, Petrolisthes cinctipes and Petrolisthes manimaculis (Anomura: Porcellanidae).</title>
        <authorList>
            <person name="Angst P."/>
        </authorList>
    </citation>
    <scope>NUCLEOTIDE SEQUENCE</scope>
    <source>
        <strain evidence="2">PB745_02</strain>
        <tissue evidence="2">Gill</tissue>
    </source>
</reference>
<proteinExistence type="predicted"/>
<feature type="compositionally biased region" description="Basic and acidic residues" evidence="1">
    <location>
        <begin position="149"/>
        <end position="160"/>
    </location>
</feature>
<organism evidence="2 3">
    <name type="scientific">Petrolisthes manimaculis</name>
    <dbReference type="NCBI Taxonomy" id="1843537"/>
    <lineage>
        <taxon>Eukaryota</taxon>
        <taxon>Metazoa</taxon>
        <taxon>Ecdysozoa</taxon>
        <taxon>Arthropoda</taxon>
        <taxon>Crustacea</taxon>
        <taxon>Multicrustacea</taxon>
        <taxon>Malacostraca</taxon>
        <taxon>Eumalacostraca</taxon>
        <taxon>Eucarida</taxon>
        <taxon>Decapoda</taxon>
        <taxon>Pleocyemata</taxon>
        <taxon>Anomura</taxon>
        <taxon>Galatheoidea</taxon>
        <taxon>Porcellanidae</taxon>
        <taxon>Petrolisthes</taxon>
    </lineage>
</organism>
<feature type="region of interest" description="Disordered" evidence="1">
    <location>
        <begin position="109"/>
        <end position="160"/>
    </location>
</feature>
<sequence>MNGDESKEQMEEEEEEEEEERGVLMGGQTLIFVDAVVPSSSPVPVSHLLHPPPCQPRPTPVSDPFPLPLPPFQFLPALPPQACLNNARTVRLSDNAPFPNDTPLLKVNNTGRVVTAGGGGGLGKGGRRRGGGGGINEEDVEDEEEEVEVKEKERVEKEER</sequence>
<gene>
    <name evidence="2" type="ORF">Pmani_015077</name>
</gene>
<feature type="compositionally biased region" description="Acidic residues" evidence="1">
    <location>
        <begin position="136"/>
        <end position="148"/>
    </location>
</feature>
<dbReference type="EMBL" id="JAWZYT010001285">
    <property type="protein sequence ID" value="KAK4313583.1"/>
    <property type="molecule type" value="Genomic_DNA"/>
</dbReference>
<evidence type="ECO:0000313" key="3">
    <source>
        <dbReference type="Proteomes" id="UP001292094"/>
    </source>
</evidence>
<name>A0AAE1PSY0_9EUCA</name>
<dbReference type="Proteomes" id="UP001292094">
    <property type="component" value="Unassembled WGS sequence"/>
</dbReference>
<comment type="caution">
    <text evidence="2">The sequence shown here is derived from an EMBL/GenBank/DDBJ whole genome shotgun (WGS) entry which is preliminary data.</text>
</comment>
<evidence type="ECO:0000313" key="2">
    <source>
        <dbReference type="EMBL" id="KAK4313583.1"/>
    </source>
</evidence>
<feature type="compositionally biased region" description="Acidic residues" evidence="1">
    <location>
        <begin position="10"/>
        <end position="20"/>
    </location>
</feature>
<feature type="region of interest" description="Disordered" evidence="1">
    <location>
        <begin position="1"/>
        <end position="25"/>
    </location>
</feature>
<evidence type="ECO:0000256" key="1">
    <source>
        <dbReference type="SAM" id="MobiDB-lite"/>
    </source>
</evidence>